<evidence type="ECO:0000256" key="1">
    <source>
        <dbReference type="ARBA" id="ARBA00022946"/>
    </source>
</evidence>
<comment type="caution">
    <text evidence="3">The sequence shown here is derived from an EMBL/GenBank/DDBJ whole genome shotgun (WGS) entry which is preliminary data.</text>
</comment>
<dbReference type="PANTHER" id="PTHR22602:SF0">
    <property type="entry name" value="TRANSFERASE CAF17, MITOCHONDRIAL-RELATED"/>
    <property type="match status" value="1"/>
</dbReference>
<dbReference type="InterPro" id="IPR045179">
    <property type="entry name" value="YgfZ/GcvT"/>
</dbReference>
<dbReference type="Gene3D" id="3.30.1360.120">
    <property type="entry name" value="Probable tRNA modification gtpase trme, domain 1"/>
    <property type="match status" value="2"/>
</dbReference>
<dbReference type="PANTHER" id="PTHR22602">
    <property type="entry name" value="TRANSFERASE CAF17, MITOCHONDRIAL-RELATED"/>
    <property type="match status" value="1"/>
</dbReference>
<dbReference type="InterPro" id="IPR057460">
    <property type="entry name" value="CAF17_C"/>
</dbReference>
<feature type="domain" description="CAF17 C-terminal" evidence="2">
    <location>
        <begin position="191"/>
        <end position="248"/>
    </location>
</feature>
<dbReference type="EMBL" id="JBEHHI010000001">
    <property type="protein sequence ID" value="MEX5727099.1"/>
    <property type="molecule type" value="Genomic_DNA"/>
</dbReference>
<dbReference type="InterPro" id="IPR017703">
    <property type="entry name" value="YgfZ/GCV_T_CS"/>
</dbReference>
<evidence type="ECO:0000259" key="2">
    <source>
        <dbReference type="Pfam" id="PF25455"/>
    </source>
</evidence>
<keyword evidence="1" id="KW-0809">Transit peptide</keyword>
<dbReference type="InterPro" id="IPR027266">
    <property type="entry name" value="TrmE/GcvT-like"/>
</dbReference>
<gene>
    <name evidence="3" type="ORF">Ga0609869_000452</name>
</gene>
<proteinExistence type="predicted"/>
<dbReference type="Pfam" id="PF25455">
    <property type="entry name" value="Beta-barrel_CAF17_C"/>
    <property type="match status" value="1"/>
</dbReference>
<name>A0ABV3XPY1_9RHOB</name>
<dbReference type="RefSeq" id="WP_125408180.1">
    <property type="nucleotide sequence ID" value="NZ_JBEHHI010000001.1"/>
</dbReference>
<evidence type="ECO:0000313" key="3">
    <source>
        <dbReference type="EMBL" id="MEX5727099.1"/>
    </source>
</evidence>
<reference evidence="3 4" key="1">
    <citation type="submission" date="2024-06" db="EMBL/GenBank/DDBJ databases">
        <title>Genome of Rhodovulum iodosum, a marine photoferrotroph.</title>
        <authorList>
            <person name="Bianchini G."/>
            <person name="Nikeleit V."/>
            <person name="Kappler A."/>
            <person name="Bryce C."/>
            <person name="Sanchez-Baracaldo P."/>
        </authorList>
    </citation>
    <scope>NUCLEOTIDE SEQUENCE [LARGE SCALE GENOMIC DNA]</scope>
    <source>
        <strain evidence="3 4">UT/N1</strain>
    </source>
</reference>
<sequence length="251" mass="27040">MPGEAAPDRTVIAITGADRRHFLQGLVSNDVTDLSGRLVYAALLTPQGKYLADFFLTEQGETILLDIKSELAPGLMQRLTMYKLRADVALKETGLHVQRGLGPAPEGALADPRHPDMGWRAYTEAPGTAPEIDWDARRVANCIPETGVELIPNETFLLEAGFERLNGVDFHKGCYVGQEVTARMKHKTELKKGLATVLIAGDAPVGSEITADGKPAGTLFTRADGQAIAYLRFDRAAGPMQAGDATVTRRG</sequence>
<evidence type="ECO:0000313" key="4">
    <source>
        <dbReference type="Proteomes" id="UP001560019"/>
    </source>
</evidence>
<dbReference type="Proteomes" id="UP001560019">
    <property type="component" value="Unassembled WGS sequence"/>
</dbReference>
<keyword evidence="4" id="KW-1185">Reference proteome</keyword>
<dbReference type="SUPFAM" id="SSF103025">
    <property type="entry name" value="Folate-binding domain"/>
    <property type="match status" value="1"/>
</dbReference>
<protein>
    <submittedName>
        <fullName evidence="3">Folate-binding protein YgfZ</fullName>
    </submittedName>
</protein>
<accession>A0ABV3XPY1</accession>
<dbReference type="NCBIfam" id="TIGR03317">
    <property type="entry name" value="ygfZ_signature"/>
    <property type="match status" value="1"/>
</dbReference>
<organism evidence="3 4">
    <name type="scientific">Rhodovulum iodosum</name>
    <dbReference type="NCBI Taxonomy" id="68291"/>
    <lineage>
        <taxon>Bacteria</taxon>
        <taxon>Pseudomonadati</taxon>
        <taxon>Pseudomonadota</taxon>
        <taxon>Alphaproteobacteria</taxon>
        <taxon>Rhodobacterales</taxon>
        <taxon>Paracoccaceae</taxon>
        <taxon>Rhodovulum</taxon>
    </lineage>
</organism>